<keyword evidence="3" id="KW-1185">Reference proteome</keyword>
<feature type="region of interest" description="Disordered" evidence="1">
    <location>
        <begin position="1"/>
        <end position="20"/>
    </location>
</feature>
<gene>
    <name evidence="2" type="ORF">H6P81_015281</name>
</gene>
<accession>A0AAV7E7Z7</accession>
<organism evidence="2 3">
    <name type="scientific">Aristolochia fimbriata</name>
    <name type="common">White veined hardy Dutchman's pipe vine</name>
    <dbReference type="NCBI Taxonomy" id="158543"/>
    <lineage>
        <taxon>Eukaryota</taxon>
        <taxon>Viridiplantae</taxon>
        <taxon>Streptophyta</taxon>
        <taxon>Embryophyta</taxon>
        <taxon>Tracheophyta</taxon>
        <taxon>Spermatophyta</taxon>
        <taxon>Magnoliopsida</taxon>
        <taxon>Magnoliidae</taxon>
        <taxon>Piperales</taxon>
        <taxon>Aristolochiaceae</taxon>
        <taxon>Aristolochia</taxon>
    </lineage>
</organism>
<reference evidence="2 3" key="1">
    <citation type="submission" date="2021-07" db="EMBL/GenBank/DDBJ databases">
        <title>The Aristolochia fimbriata genome: insights into angiosperm evolution, floral development and chemical biosynthesis.</title>
        <authorList>
            <person name="Jiao Y."/>
        </authorList>
    </citation>
    <scope>NUCLEOTIDE SEQUENCE [LARGE SCALE GENOMIC DNA]</scope>
    <source>
        <strain evidence="2">IBCAS-2021</strain>
        <tissue evidence="2">Leaf</tissue>
    </source>
</reference>
<dbReference type="Proteomes" id="UP000825729">
    <property type="component" value="Unassembled WGS sequence"/>
</dbReference>
<evidence type="ECO:0000313" key="2">
    <source>
        <dbReference type="EMBL" id="KAG9443941.1"/>
    </source>
</evidence>
<evidence type="ECO:0000313" key="3">
    <source>
        <dbReference type="Proteomes" id="UP000825729"/>
    </source>
</evidence>
<evidence type="ECO:0000256" key="1">
    <source>
        <dbReference type="SAM" id="MobiDB-lite"/>
    </source>
</evidence>
<dbReference type="EMBL" id="JAINDJ010000006">
    <property type="protein sequence ID" value="KAG9443941.1"/>
    <property type="molecule type" value="Genomic_DNA"/>
</dbReference>
<protein>
    <submittedName>
        <fullName evidence="2">Uncharacterized protein</fullName>
    </submittedName>
</protein>
<proteinExistence type="predicted"/>
<sequence>MSGKETTSHFRRNQGGSPVRNVTEFSAALEHSRVATDKVLSRLPKLSTEEGNEGKLYLYRFSSLQWWRGERRTRAPPSTPYSVHGQNS</sequence>
<name>A0AAV7E7Z7_ARIFI</name>
<dbReference type="AlphaFoldDB" id="A0AAV7E7Z7"/>
<comment type="caution">
    <text evidence="2">The sequence shown here is derived from an EMBL/GenBank/DDBJ whole genome shotgun (WGS) entry which is preliminary data.</text>
</comment>